<keyword evidence="1" id="KW-0472">Membrane</keyword>
<dbReference type="InterPro" id="IPR018723">
    <property type="entry name" value="DUF2254_membrane"/>
</dbReference>
<gene>
    <name evidence="2" type="ORF">L1I30_06555</name>
</gene>
<protein>
    <submittedName>
        <fullName evidence="2">DUF2254 domain-containing protein</fullName>
    </submittedName>
</protein>
<evidence type="ECO:0000313" key="2">
    <source>
        <dbReference type="EMBL" id="MCF4101319.1"/>
    </source>
</evidence>
<comment type="caution">
    <text evidence="2">The sequence shown here is derived from an EMBL/GenBank/DDBJ whole genome shotgun (WGS) entry which is preliminary data.</text>
</comment>
<feature type="transmembrane region" description="Helical" evidence="1">
    <location>
        <begin position="64"/>
        <end position="90"/>
    </location>
</feature>
<organism evidence="2 3">
    <name type="scientific">Gillisia lutea</name>
    <dbReference type="NCBI Taxonomy" id="2909668"/>
    <lineage>
        <taxon>Bacteria</taxon>
        <taxon>Pseudomonadati</taxon>
        <taxon>Bacteroidota</taxon>
        <taxon>Flavobacteriia</taxon>
        <taxon>Flavobacteriales</taxon>
        <taxon>Flavobacteriaceae</taxon>
        <taxon>Gillisia</taxon>
    </lineage>
</organism>
<sequence>MKQLYNRTLSFFNIVQSKIAFYPTVFAFFGMFFAFFMMYLESLGVSKYLVENLPLLVVDNGDTALTILSALISGLISMVVFSFSMVMLLLSQASSNYSPRLLPGLISDKTHQIILGVYLATILYCIFVLFSIQPTGDKYQIPGFSVLLGIIFTVICLGAFIYFIHNISQSIQINNILDKIFVLAKERINELIEVENDQSPEFPNTTDWFKYHTESSGYLQNISYTNLLDICKKEETKLHILPVKGIFVLNGIPLFRSEKELEKTTIKRILSNFNFARAELVADNYTLAFKQITEIIVKAMSPGINDPGTALNGIDYLTELFSVRMKKKDANIVSRDGTSYIKLNTISFEELTYNVMASIRTYCKHDIILVQKLLLMFQYLKKQPAGNKEYFDCLDKEAINLLNDAKSSISNKADIEQAMKMAEILNLKIDPSNF</sequence>
<dbReference type="Pfam" id="PF10011">
    <property type="entry name" value="DUF2254"/>
    <property type="match status" value="1"/>
</dbReference>
<feature type="transmembrane region" description="Helical" evidence="1">
    <location>
        <begin position="111"/>
        <end position="132"/>
    </location>
</feature>
<accession>A0ABS9EGQ2</accession>
<keyword evidence="1" id="KW-1133">Transmembrane helix</keyword>
<name>A0ABS9EGQ2_9FLAO</name>
<reference evidence="2" key="1">
    <citation type="submission" date="2022-01" db="EMBL/GenBank/DDBJ databases">
        <title>Gillisia lutea sp. nov., isolated from marine plastic residues from the Malvarosa beach (Valencia, Spain).</title>
        <authorList>
            <person name="Vidal-Verdu A."/>
            <person name="Molina-Menor E."/>
            <person name="Satari L."/>
            <person name="Pascual J."/>
            <person name="Pereto J."/>
            <person name="Porcar M."/>
        </authorList>
    </citation>
    <scope>NUCLEOTIDE SEQUENCE</scope>
    <source>
        <strain evidence="2">M10.2A</strain>
    </source>
</reference>
<feature type="transmembrane region" description="Helical" evidence="1">
    <location>
        <begin position="20"/>
        <end position="40"/>
    </location>
</feature>
<dbReference type="Proteomes" id="UP001179363">
    <property type="component" value="Unassembled WGS sequence"/>
</dbReference>
<feature type="transmembrane region" description="Helical" evidence="1">
    <location>
        <begin position="144"/>
        <end position="164"/>
    </location>
</feature>
<proteinExistence type="predicted"/>
<evidence type="ECO:0000256" key="1">
    <source>
        <dbReference type="SAM" id="Phobius"/>
    </source>
</evidence>
<keyword evidence="1" id="KW-0812">Transmembrane</keyword>
<evidence type="ECO:0000313" key="3">
    <source>
        <dbReference type="Proteomes" id="UP001179363"/>
    </source>
</evidence>
<keyword evidence="3" id="KW-1185">Reference proteome</keyword>
<dbReference type="RefSeq" id="WP_236133466.1">
    <property type="nucleotide sequence ID" value="NZ_JAKGTH010000007.1"/>
</dbReference>
<dbReference type="EMBL" id="JAKGTH010000007">
    <property type="protein sequence ID" value="MCF4101319.1"/>
    <property type="molecule type" value="Genomic_DNA"/>
</dbReference>